<accession>A0A9D4VA76</accession>
<name>A0A9D4VA76_ADICA</name>
<dbReference type="OrthoDB" id="1917248at2759"/>
<feature type="compositionally biased region" description="Low complexity" evidence="1">
    <location>
        <begin position="777"/>
        <end position="788"/>
    </location>
</feature>
<feature type="region of interest" description="Disordered" evidence="1">
    <location>
        <begin position="312"/>
        <end position="345"/>
    </location>
</feature>
<feature type="compositionally biased region" description="Polar residues" evidence="1">
    <location>
        <begin position="312"/>
        <end position="327"/>
    </location>
</feature>
<gene>
    <name evidence="2" type="ORF">GOP47_0001769</name>
</gene>
<feature type="region of interest" description="Disordered" evidence="1">
    <location>
        <begin position="200"/>
        <end position="223"/>
    </location>
</feature>
<organism evidence="2 3">
    <name type="scientific">Adiantum capillus-veneris</name>
    <name type="common">Maidenhair fern</name>
    <dbReference type="NCBI Taxonomy" id="13818"/>
    <lineage>
        <taxon>Eukaryota</taxon>
        <taxon>Viridiplantae</taxon>
        <taxon>Streptophyta</taxon>
        <taxon>Embryophyta</taxon>
        <taxon>Tracheophyta</taxon>
        <taxon>Polypodiopsida</taxon>
        <taxon>Polypodiidae</taxon>
        <taxon>Polypodiales</taxon>
        <taxon>Pteridineae</taxon>
        <taxon>Pteridaceae</taxon>
        <taxon>Vittarioideae</taxon>
        <taxon>Adiantum</taxon>
    </lineage>
</organism>
<dbReference type="EMBL" id="JABFUD020000003">
    <property type="protein sequence ID" value="KAI5082026.1"/>
    <property type="molecule type" value="Genomic_DNA"/>
</dbReference>
<evidence type="ECO:0000256" key="1">
    <source>
        <dbReference type="SAM" id="MobiDB-lite"/>
    </source>
</evidence>
<sequence length="859" mass="93283">MSTPEPSPQSLSERSSSFNRAEFQKLMRIKASNTDGTGDFESIENLTSITSSAHHIRHSSLDSSHPSALHPINLNSKFDHLFSSLWPVKAFTKVSVDQAGKGRSFLPALDNQKEGGGETQEELILDPHEALLQDAQEESFSTSMSAESPREDLDFILWGNAAFCLSEATVSSKALGLRRQTEKSFGENPKRHHNFLIGKKSHQLQSSDESPCSPARNGGRVISNSVNQNDHVVLTNTDGLGSNTLKESVVGQNEESLKCQSSVGSTLSVCNLPTESHSQIQKLVESPVQKPLVSSEAQSCCLDFEAKDMEASASSNIKKPSDTMQEECSSKGGNDDEEGSASTCNQETTQIGDAMASQLYKESPQDFSLASEEVKIRAELELEIEKDLEQEIRTKIYLLSRRLEELQVLKATRHPQEEQSETQIVVGPSMPSIEREDSIMVKGAKEAPRPKSPPNKSPKMRAVLLEQSRGGSHADRLLVRPSSASSKRQLTTVEKDELLNHANATPFASWKKYAMASGWPLHTKENVSQLREADGGLQNVKVTKTPIERLAPGKPNLLAESTTILKQEYQGWTVSARAKKFDWTQTLRSDAACTPQVSLMKKGVELASPFLPPSKEPLHGSVSRTLFSEEGLSAPPKKTISKTERGDGLMTPSVGCLKRSAFSSSKTSGELVPSTPRFRNTSSGLLTHDIASRSIPSRRATSQKLPLGIHTPSSLHRTPDLRQARIATPSIPRVPPQQPSSCKLGKTEKASMTDALTSPTLSLKNTSPTHAEKAKRSASAPPSMPSRSVNSKESKSAVPKLLPNKHAGSLQQTGASRVATSVKSATPSSQISKGRIGMPPDVASKRSLSKPMGARGKWY</sequence>
<evidence type="ECO:0000313" key="2">
    <source>
        <dbReference type="EMBL" id="KAI5082026.1"/>
    </source>
</evidence>
<protein>
    <submittedName>
        <fullName evidence="2">Uncharacterized protein</fullName>
    </submittedName>
</protein>
<dbReference type="Proteomes" id="UP000886520">
    <property type="component" value="Chromosome 2"/>
</dbReference>
<evidence type="ECO:0000313" key="3">
    <source>
        <dbReference type="Proteomes" id="UP000886520"/>
    </source>
</evidence>
<feature type="region of interest" description="Disordered" evidence="1">
    <location>
        <begin position="632"/>
        <end position="652"/>
    </location>
</feature>
<keyword evidence="3" id="KW-1185">Reference proteome</keyword>
<feature type="compositionally biased region" description="Polar residues" evidence="1">
    <location>
        <begin position="754"/>
        <end position="769"/>
    </location>
</feature>
<comment type="caution">
    <text evidence="2">The sequence shown here is derived from an EMBL/GenBank/DDBJ whole genome shotgun (WGS) entry which is preliminary data.</text>
</comment>
<feature type="compositionally biased region" description="Polar residues" evidence="1">
    <location>
        <begin position="809"/>
        <end position="832"/>
    </location>
</feature>
<proteinExistence type="predicted"/>
<dbReference type="AlphaFoldDB" id="A0A9D4VA76"/>
<feature type="region of interest" description="Disordered" evidence="1">
    <location>
        <begin position="666"/>
        <end position="859"/>
    </location>
</feature>
<reference evidence="2" key="1">
    <citation type="submission" date="2021-01" db="EMBL/GenBank/DDBJ databases">
        <title>Adiantum capillus-veneris genome.</title>
        <authorList>
            <person name="Fang Y."/>
            <person name="Liao Q."/>
        </authorList>
    </citation>
    <scope>NUCLEOTIDE SEQUENCE</scope>
    <source>
        <strain evidence="2">H3</strain>
        <tissue evidence="2">Leaf</tissue>
    </source>
</reference>